<comment type="caution">
    <text evidence="1">The sequence shown here is derived from an EMBL/GenBank/DDBJ whole genome shotgun (WGS) entry which is preliminary data.</text>
</comment>
<evidence type="ECO:0000313" key="1">
    <source>
        <dbReference type="EMBL" id="CAG5181282.1"/>
    </source>
</evidence>
<dbReference type="OrthoDB" id="3800086at2759"/>
<protein>
    <recommendedName>
        <fullName evidence="3">Fungal N-terminal domain-containing protein</fullName>
    </recommendedName>
</protein>
<organism evidence="1 2">
    <name type="scientific">Alternaria atra</name>
    <dbReference type="NCBI Taxonomy" id="119953"/>
    <lineage>
        <taxon>Eukaryota</taxon>
        <taxon>Fungi</taxon>
        <taxon>Dikarya</taxon>
        <taxon>Ascomycota</taxon>
        <taxon>Pezizomycotina</taxon>
        <taxon>Dothideomycetes</taxon>
        <taxon>Pleosporomycetidae</taxon>
        <taxon>Pleosporales</taxon>
        <taxon>Pleosporineae</taxon>
        <taxon>Pleosporaceae</taxon>
        <taxon>Alternaria</taxon>
        <taxon>Alternaria sect. Ulocladioides</taxon>
    </lineage>
</organism>
<proteinExistence type="predicted"/>
<accession>A0A8J2I881</accession>
<evidence type="ECO:0000313" key="2">
    <source>
        <dbReference type="Proteomes" id="UP000676310"/>
    </source>
</evidence>
<dbReference type="RefSeq" id="XP_043173253.1">
    <property type="nucleotide sequence ID" value="XM_043317318.1"/>
</dbReference>
<dbReference type="GeneID" id="67021932"/>
<keyword evidence="2" id="KW-1185">Reference proteome</keyword>
<dbReference type="AlphaFoldDB" id="A0A8J2I881"/>
<gene>
    <name evidence="1" type="ORF">ALTATR162_LOCUS9684</name>
</gene>
<sequence>MSGSLEFAAGIFAIIGVADVVVRTGREVHGFLRDLADAPEEIDRLCTTVRETTLLVETAKQILDTLASRKAADTADQITALFESALKSLQRELQNLRILSARFRGVSKTWSRVKYVLDERKINKIFSNLERSKGLLTNSLQVASRQRSDSQHQEILRRHNTTQKLLASTRQKQATLMQGQELLGRLAVCHYQESKQASKIMAITHQEHINEHQKTRDMLSAKLEDVIVAQFEKYRISRPTSMSIRDVFFFGERRDMIMAYLLIVKPHLEVALRNLLNDGIDMFPPHYVSWLQSEYDNLVASAAQEEATKYPQSTATPLDRWYYSEETKSRHRTASGHAIGQSRIKPAIREANYANLYLSTPAIAHRSTYTYTTPFGSLRLQTSHRGSKSRSQRPDGEVSFTFTCGIGRSVHAIHAHFLRNLSGPSSPGLCAQLSVFTLAESETHYNKLFASANAEEIDGALRRGVISPYEINREGRNLCLYYAAEHTRVDLFDYLASQGIGVSNLNHDVSLVAGLFMRSIVDHDRVAFEKTIDHIIPQVYESSSFLFETTMNMLLWDYYQGRSRSLLREQIQRLQQEGLISEPVSLNDDPWDWPSVASIIAPLFEIDAAYINTMGSLGRNRIQRCYCVIDHEGSPGDPIAVEEIANALIRAGVDVHHRDHDGLTPSMYAKRCGAWDGWCSALARNGSLIENVVQEEEAEWLLNDGWREIWQEKYGEIWKTVNHGSVLAQSTEDEG</sequence>
<dbReference type="InterPro" id="IPR036770">
    <property type="entry name" value="Ankyrin_rpt-contain_sf"/>
</dbReference>
<dbReference type="EMBL" id="CAJRGZ010000025">
    <property type="protein sequence ID" value="CAG5181282.1"/>
    <property type="molecule type" value="Genomic_DNA"/>
</dbReference>
<name>A0A8J2I881_9PLEO</name>
<reference evidence="1" key="1">
    <citation type="submission" date="2021-05" db="EMBL/GenBank/DDBJ databases">
        <authorList>
            <person name="Stam R."/>
        </authorList>
    </citation>
    <scope>NUCLEOTIDE SEQUENCE</scope>
    <source>
        <strain evidence="1">CS162</strain>
    </source>
</reference>
<dbReference type="Proteomes" id="UP000676310">
    <property type="component" value="Unassembled WGS sequence"/>
</dbReference>
<dbReference type="SUPFAM" id="SSF48403">
    <property type="entry name" value="Ankyrin repeat"/>
    <property type="match status" value="1"/>
</dbReference>
<evidence type="ECO:0008006" key="3">
    <source>
        <dbReference type="Google" id="ProtNLM"/>
    </source>
</evidence>